<dbReference type="Proteomes" id="UP001209279">
    <property type="component" value="Chromosome"/>
</dbReference>
<sequence length="49" mass="5571">MTSKCRGFIAPTKQLMIEALQKQGFFLVGDLPLGTTIRIRRGMFVVRFP</sequence>
<protein>
    <submittedName>
        <fullName evidence="1">Uncharacterized protein</fullName>
    </submittedName>
</protein>
<accession>A0AAJ5MHP3</accession>
<organism evidence="1 2">
    <name type="scientific">Pseudomonas soli</name>
    <dbReference type="NCBI Taxonomy" id="1306993"/>
    <lineage>
        <taxon>Bacteria</taxon>
        <taxon>Pseudomonadati</taxon>
        <taxon>Pseudomonadota</taxon>
        <taxon>Gammaproteobacteria</taxon>
        <taxon>Pseudomonadales</taxon>
        <taxon>Pseudomonadaceae</taxon>
        <taxon>Pseudomonas</taxon>
    </lineage>
</organism>
<gene>
    <name evidence="1" type="ORF">K7K07_20985</name>
</gene>
<dbReference type="AlphaFoldDB" id="A0AAJ5MHP3"/>
<evidence type="ECO:0000313" key="2">
    <source>
        <dbReference type="Proteomes" id="UP001209279"/>
    </source>
</evidence>
<dbReference type="RefSeq" id="WP_263158789.1">
    <property type="nucleotide sequence ID" value="NZ_CP083803.1"/>
</dbReference>
<name>A0AAJ5MHP3_9PSED</name>
<dbReference type="EMBL" id="CP083803">
    <property type="protein sequence ID" value="UXZ44523.1"/>
    <property type="molecule type" value="Genomic_DNA"/>
</dbReference>
<evidence type="ECO:0000313" key="1">
    <source>
        <dbReference type="EMBL" id="UXZ44523.1"/>
    </source>
</evidence>
<reference evidence="1" key="1">
    <citation type="submission" date="2021-08" db="EMBL/GenBank/DDBJ databases">
        <authorList>
            <person name="Yaryura P.M."/>
            <person name="Bianco M.I."/>
            <person name="Morais C."/>
            <person name="Setubal J.C."/>
        </authorList>
    </citation>
    <scope>NUCLEOTIDE SEQUENCE</scope>
    <source>
        <strain evidence="1">AP1</strain>
    </source>
</reference>
<proteinExistence type="predicted"/>